<keyword evidence="7" id="KW-0249">Electron transport</keyword>
<reference evidence="16" key="1">
    <citation type="submission" date="2021-06" db="EMBL/GenBank/DDBJ databases">
        <authorList>
            <person name="Hodson N. C."/>
            <person name="Mongue J. A."/>
            <person name="Jaron S. K."/>
        </authorList>
    </citation>
    <scope>NUCLEOTIDE SEQUENCE</scope>
</reference>
<dbReference type="GO" id="GO:0140571">
    <property type="term" value="F:transmembrane ascorbate ferrireductase activity"/>
    <property type="evidence" value="ECO:0007669"/>
    <property type="project" value="UniProtKB-EC"/>
</dbReference>
<evidence type="ECO:0000313" key="16">
    <source>
        <dbReference type="EMBL" id="CAG7785649.1"/>
    </source>
</evidence>
<dbReference type="InterPro" id="IPR045150">
    <property type="entry name" value="CYB561D1/2"/>
</dbReference>
<sequence length="778" mass="88453">MANNTLSSRDYEADTRRVYVGCGEESNCIGVSTDTKCIERKMCDYLLAYIIDPVNASIEFTLIAQDFPGVNQYVAVGFGDYEQMINNSVVGCIRYKNRLNIYLSVNDDSLQNSEKVEQAPLTPIKISMDLTGSKLFCTFRLKMVFNVHGIPFNLNSNPYYILFAAGPTESSKKIRYHKPGGSTISRSSINLMTNGDQNIIRPRNKSFDEIRVHTCFFCFVFIFLVPTSGMFARFFKESYIERRICNKRLWFTIHWLASLTSVVLIVGAYLVVLNLNKVQTRTTRSEFHFEFGRVVVFLIFVVATLGLLIGCVSPISCLRRLFSLLHCFLGNIVYLLGLIQIFLSVWSKPYYMKFCSSSEATVLAWLLFHFIMYAVLTGMLYHRDRIDARVQQLQALQGMITAAKNYSMQKLQLPDFAYASTGLNRRYSAALPKVSSSDIEKSVEEIERTAKIIDSINYNKRIIEKLYRLNRNVKSKKRIEVSVQKPKVGGPMQTDHNNSNNLNTDKLDPKNNKNLNSKFNGPAPDNNKGSPLHKDRGQKDLKGVSSVKIQVQVPKQFVHNAKKLNKRKPTGPKMNQKKANATKRRTSNAAQTTHAPNAKPDVPKNSLISEEVIGSDDTQSDNSGESEFHNTARRLTIEYVEGNIDGRRLSSFRRRKKSSFNSEDPEDFLNYFHSQPHDLDPYRALTQYPLQPQFVEYSHTTAVTFLLVLFTFVSFGTAQERHEGDSHCLLGVGSSDRRYWTRGSLSDCNYHRSILSHIPETIQNRSSSSFCLKMTCGN</sequence>
<dbReference type="Pfam" id="PF03188">
    <property type="entry name" value="Cytochrom_B561"/>
    <property type="match status" value="1"/>
</dbReference>
<protein>
    <recommendedName>
        <fullName evidence="11">ascorbate ferrireductase (transmembrane)</fullName>
        <ecNumber evidence="11">7.2.1.3</ecNumber>
    </recommendedName>
</protein>
<evidence type="ECO:0000256" key="6">
    <source>
        <dbReference type="ARBA" id="ARBA00022723"/>
    </source>
</evidence>
<dbReference type="InterPro" id="IPR005018">
    <property type="entry name" value="DOMON_domain"/>
</dbReference>
<feature type="transmembrane region" description="Helical" evidence="13">
    <location>
        <begin position="210"/>
        <end position="232"/>
    </location>
</feature>
<evidence type="ECO:0000256" key="10">
    <source>
        <dbReference type="ARBA" id="ARBA00023136"/>
    </source>
</evidence>
<evidence type="ECO:0000256" key="5">
    <source>
        <dbReference type="ARBA" id="ARBA00022692"/>
    </source>
</evidence>
<dbReference type="EC" id="7.2.1.3" evidence="11"/>
<feature type="region of interest" description="Disordered" evidence="12">
    <location>
        <begin position="478"/>
        <end position="605"/>
    </location>
</feature>
<evidence type="ECO:0000256" key="8">
    <source>
        <dbReference type="ARBA" id="ARBA00022989"/>
    </source>
</evidence>
<keyword evidence="6" id="KW-0479">Metal-binding</keyword>
<dbReference type="EMBL" id="CAJVCH010300592">
    <property type="protein sequence ID" value="CAG7785649.1"/>
    <property type="molecule type" value="Genomic_DNA"/>
</dbReference>
<dbReference type="OrthoDB" id="6372137at2759"/>
<evidence type="ECO:0000256" key="4">
    <source>
        <dbReference type="ARBA" id="ARBA00022617"/>
    </source>
</evidence>
<accession>A0A8J2KIJ5</accession>
<feature type="domain" description="Cytochrome b561" evidence="15">
    <location>
        <begin position="173"/>
        <end position="382"/>
    </location>
</feature>
<comment type="caution">
    <text evidence="16">The sequence shown here is derived from an EMBL/GenBank/DDBJ whole genome shotgun (WGS) entry which is preliminary data.</text>
</comment>
<evidence type="ECO:0000259" key="14">
    <source>
        <dbReference type="PROSITE" id="PS50836"/>
    </source>
</evidence>
<dbReference type="GO" id="GO:0046872">
    <property type="term" value="F:metal ion binding"/>
    <property type="evidence" value="ECO:0007669"/>
    <property type="project" value="UniProtKB-KW"/>
</dbReference>
<dbReference type="PROSITE" id="PS50836">
    <property type="entry name" value="DOMON"/>
    <property type="match status" value="1"/>
</dbReference>
<dbReference type="SMART" id="SM00665">
    <property type="entry name" value="B561"/>
    <property type="match status" value="1"/>
</dbReference>
<feature type="transmembrane region" description="Helical" evidence="13">
    <location>
        <begin position="362"/>
        <end position="381"/>
    </location>
</feature>
<dbReference type="GO" id="GO:0016020">
    <property type="term" value="C:membrane"/>
    <property type="evidence" value="ECO:0007669"/>
    <property type="project" value="UniProtKB-SubCell"/>
</dbReference>
<dbReference type="PANTHER" id="PTHR15422:SF24">
    <property type="entry name" value="DOMON RELATED DOMAIN-CONTAINING PROTEIN"/>
    <property type="match status" value="1"/>
</dbReference>
<keyword evidence="8 13" id="KW-1133">Transmembrane helix</keyword>
<keyword evidence="10 13" id="KW-0472">Membrane</keyword>
<dbReference type="AlphaFoldDB" id="A0A8J2KIJ5"/>
<name>A0A8J2KIJ5_9HEXA</name>
<dbReference type="CDD" id="cd08760">
    <property type="entry name" value="Cyt_b561_FRRS1_like"/>
    <property type="match status" value="1"/>
</dbReference>
<keyword evidence="9" id="KW-0408">Iron</keyword>
<feature type="domain" description="DOMON" evidence="14">
    <location>
        <begin position="43"/>
        <end position="166"/>
    </location>
</feature>
<feature type="compositionally biased region" description="Basic residues" evidence="12">
    <location>
        <begin position="560"/>
        <end position="570"/>
    </location>
</feature>
<comment type="subcellular location">
    <subcellularLocation>
        <location evidence="2">Membrane</location>
        <topology evidence="2">Multi-pass membrane protein</topology>
    </subcellularLocation>
</comment>
<evidence type="ECO:0000256" key="13">
    <source>
        <dbReference type="SAM" id="Phobius"/>
    </source>
</evidence>
<proteinExistence type="predicted"/>
<comment type="cofactor">
    <cofactor evidence="1">
        <name>heme b</name>
        <dbReference type="ChEBI" id="CHEBI:60344"/>
    </cofactor>
</comment>
<dbReference type="SMART" id="SM00664">
    <property type="entry name" value="DoH"/>
    <property type="match status" value="1"/>
</dbReference>
<evidence type="ECO:0000256" key="3">
    <source>
        <dbReference type="ARBA" id="ARBA00022448"/>
    </source>
</evidence>
<dbReference type="PROSITE" id="PS50939">
    <property type="entry name" value="CYTOCHROME_B561"/>
    <property type="match status" value="1"/>
</dbReference>
<dbReference type="GO" id="GO:0020037">
    <property type="term" value="F:heme binding"/>
    <property type="evidence" value="ECO:0007669"/>
    <property type="project" value="TreeGrafter"/>
</dbReference>
<gene>
    <name evidence="16" type="ORF">AFUS01_LOCUS24263</name>
</gene>
<keyword evidence="4" id="KW-0349">Heme</keyword>
<dbReference type="Proteomes" id="UP000708208">
    <property type="component" value="Unassembled WGS sequence"/>
</dbReference>
<evidence type="ECO:0000256" key="9">
    <source>
        <dbReference type="ARBA" id="ARBA00023004"/>
    </source>
</evidence>
<dbReference type="PANTHER" id="PTHR15422">
    <property type="entry name" value="OS05G0565100 PROTEIN"/>
    <property type="match status" value="1"/>
</dbReference>
<evidence type="ECO:0000313" key="17">
    <source>
        <dbReference type="Proteomes" id="UP000708208"/>
    </source>
</evidence>
<dbReference type="InterPro" id="IPR006593">
    <property type="entry name" value="Cyt_b561/ferric_Rdtase_TM"/>
</dbReference>
<feature type="compositionally biased region" description="Basic and acidic residues" evidence="12">
    <location>
        <begin position="532"/>
        <end position="542"/>
    </location>
</feature>
<keyword evidence="5 13" id="KW-0812">Transmembrane</keyword>
<feature type="transmembrane region" description="Helical" evidence="13">
    <location>
        <begin position="253"/>
        <end position="271"/>
    </location>
</feature>
<feature type="transmembrane region" description="Helical" evidence="13">
    <location>
        <begin position="291"/>
        <end position="309"/>
    </location>
</feature>
<evidence type="ECO:0000259" key="15">
    <source>
        <dbReference type="PROSITE" id="PS50939"/>
    </source>
</evidence>
<keyword evidence="3" id="KW-0813">Transport</keyword>
<evidence type="ECO:0000256" key="12">
    <source>
        <dbReference type="SAM" id="MobiDB-lite"/>
    </source>
</evidence>
<organism evidence="16 17">
    <name type="scientific">Allacma fusca</name>
    <dbReference type="NCBI Taxonomy" id="39272"/>
    <lineage>
        <taxon>Eukaryota</taxon>
        <taxon>Metazoa</taxon>
        <taxon>Ecdysozoa</taxon>
        <taxon>Arthropoda</taxon>
        <taxon>Hexapoda</taxon>
        <taxon>Collembola</taxon>
        <taxon>Symphypleona</taxon>
        <taxon>Sminthuridae</taxon>
        <taxon>Allacma</taxon>
    </lineage>
</organism>
<evidence type="ECO:0000256" key="11">
    <source>
        <dbReference type="ARBA" id="ARBA00024225"/>
    </source>
</evidence>
<feature type="transmembrane region" description="Helical" evidence="13">
    <location>
        <begin position="321"/>
        <end position="342"/>
    </location>
</feature>
<evidence type="ECO:0000256" key="1">
    <source>
        <dbReference type="ARBA" id="ARBA00001970"/>
    </source>
</evidence>
<dbReference type="GO" id="GO:0140575">
    <property type="term" value="F:transmembrane monodehydroascorbate reductase activity"/>
    <property type="evidence" value="ECO:0007669"/>
    <property type="project" value="InterPro"/>
</dbReference>
<evidence type="ECO:0000256" key="7">
    <source>
        <dbReference type="ARBA" id="ARBA00022982"/>
    </source>
</evidence>
<keyword evidence="17" id="KW-1185">Reference proteome</keyword>
<evidence type="ECO:0000256" key="2">
    <source>
        <dbReference type="ARBA" id="ARBA00004141"/>
    </source>
</evidence>